<dbReference type="EMBL" id="BDGG01000011">
    <property type="protein sequence ID" value="GAV04703.1"/>
    <property type="molecule type" value="Genomic_DNA"/>
</dbReference>
<keyword evidence="2" id="KW-0812">Transmembrane</keyword>
<evidence type="ECO:0000256" key="1">
    <source>
        <dbReference type="SAM" id="MobiDB-lite"/>
    </source>
</evidence>
<dbReference type="PANTHER" id="PTHR10185">
    <property type="entry name" value="PHOSPHOLIPASE D - RELATED"/>
    <property type="match status" value="1"/>
</dbReference>
<feature type="transmembrane region" description="Helical" evidence="2">
    <location>
        <begin position="77"/>
        <end position="98"/>
    </location>
</feature>
<keyword evidence="2" id="KW-0472">Membrane</keyword>
<keyword evidence="4" id="KW-1185">Reference proteome</keyword>
<sequence>MSPVSEGIVRFSFPCLNMLASSVPRILVLLSMPSSFALQTVLAAQNRADFVALELELSQPKFKEKDGSASRRKIEPWCFPVSIIAFLVLLLICIPMFGNEKIPDDNGRDSHGELCNVTCRILFHPGHSEQENSHVETKPFTRWNELMALAESTIDLLIVYSKCRKPSHLKALPVDPAIRIRVILLLAQTENDLDITCWLDLQPNQESHPDIRTLSVIDNFQRPGLYSLPEMVLVDQAHFAISSSTMPLDYQKDNWVLGAHNCSCSSLVPDLQRVFQTYWYQAQSSVDTTHPVGQNKFKERMTVPDPFDSAFPISMTMPFVASSSINVSTSFHYADQRMSSRLPSAFPFELLTNVEAICAVLHASREFLYISVVKYQPQLSPRAHEASSNSSDTGIRSTYWAVLDSALRVAFVSRSLDVRMLVLSESRTDRRFLRSLKALDGLNGNSFRIKIRNTRSQETVNSTAHQQTFADNFVTTANAAHFGTSSWDGKSLTQLPGLGLTVLPADFCQEHSQFCSLIRGQRELASLSSDKPAASGSRSPGSARAAAPSSQRHRAAKDQQKPSGYPSYRRSSPEIESQKSLIAELKTLFETQWDRPDANEL</sequence>
<keyword evidence="2" id="KW-1133">Transmembrane helix</keyword>
<reference evidence="3 4" key="1">
    <citation type="journal article" date="2016" name="Nat. Commun.">
        <title>Extremotolerant tardigrade genome and improved radiotolerance of human cultured cells by tardigrade-unique protein.</title>
        <authorList>
            <person name="Hashimoto T."/>
            <person name="Horikawa D.D."/>
            <person name="Saito Y."/>
            <person name="Kuwahara H."/>
            <person name="Kozuka-Hata H."/>
            <person name="Shin-I T."/>
            <person name="Minakuchi Y."/>
            <person name="Ohishi K."/>
            <person name="Motoyama A."/>
            <person name="Aizu T."/>
            <person name="Enomoto A."/>
            <person name="Kondo K."/>
            <person name="Tanaka S."/>
            <person name="Hara Y."/>
            <person name="Koshikawa S."/>
            <person name="Sagara H."/>
            <person name="Miura T."/>
            <person name="Yokobori S."/>
            <person name="Miyagawa K."/>
            <person name="Suzuki Y."/>
            <person name="Kubo T."/>
            <person name="Oyama M."/>
            <person name="Kohara Y."/>
            <person name="Fujiyama A."/>
            <person name="Arakawa K."/>
            <person name="Katayama T."/>
            <person name="Toyoda A."/>
            <person name="Kunieda T."/>
        </authorList>
    </citation>
    <scope>NUCLEOTIDE SEQUENCE [LARGE SCALE GENOMIC DNA]</scope>
    <source>
        <strain evidence="3 4">YOKOZUNA-1</strain>
    </source>
</reference>
<gene>
    <name evidence="3" type="primary">RvY_14945</name>
    <name evidence="3" type="synonym">RvY_14945.1</name>
    <name evidence="3" type="ORF">RvY_14945-1</name>
</gene>
<dbReference type="InterPro" id="IPR050874">
    <property type="entry name" value="Diverse_PLD-related"/>
</dbReference>
<accession>A0A1D1VWR0</accession>
<dbReference type="Proteomes" id="UP000186922">
    <property type="component" value="Unassembled WGS sequence"/>
</dbReference>
<dbReference type="PANTHER" id="PTHR10185:SF17">
    <property type="entry name" value="GM01519P-RELATED"/>
    <property type="match status" value="1"/>
</dbReference>
<feature type="compositionally biased region" description="Low complexity" evidence="1">
    <location>
        <begin position="532"/>
        <end position="550"/>
    </location>
</feature>
<evidence type="ECO:0000313" key="3">
    <source>
        <dbReference type="EMBL" id="GAV04703.1"/>
    </source>
</evidence>
<comment type="caution">
    <text evidence="3">The sequence shown here is derived from an EMBL/GenBank/DDBJ whole genome shotgun (WGS) entry which is preliminary data.</text>
</comment>
<dbReference type="STRING" id="947166.A0A1D1VWR0"/>
<evidence type="ECO:0000313" key="4">
    <source>
        <dbReference type="Proteomes" id="UP000186922"/>
    </source>
</evidence>
<name>A0A1D1VWR0_RAMVA</name>
<feature type="region of interest" description="Disordered" evidence="1">
    <location>
        <begin position="527"/>
        <end position="576"/>
    </location>
</feature>
<dbReference type="AlphaFoldDB" id="A0A1D1VWR0"/>
<protein>
    <submittedName>
        <fullName evidence="3">Uncharacterized protein</fullName>
    </submittedName>
</protein>
<evidence type="ECO:0000256" key="2">
    <source>
        <dbReference type="SAM" id="Phobius"/>
    </source>
</evidence>
<organism evidence="3 4">
    <name type="scientific">Ramazzottius varieornatus</name>
    <name type="common">Water bear</name>
    <name type="synonym">Tardigrade</name>
    <dbReference type="NCBI Taxonomy" id="947166"/>
    <lineage>
        <taxon>Eukaryota</taxon>
        <taxon>Metazoa</taxon>
        <taxon>Ecdysozoa</taxon>
        <taxon>Tardigrada</taxon>
        <taxon>Eutardigrada</taxon>
        <taxon>Parachela</taxon>
        <taxon>Hypsibioidea</taxon>
        <taxon>Ramazzottiidae</taxon>
        <taxon>Ramazzottius</taxon>
    </lineage>
</organism>
<proteinExistence type="predicted"/>